<organism evidence="2 3">
    <name type="scientific">Sphaerotilus microaerophilus</name>
    <dbReference type="NCBI Taxonomy" id="2914710"/>
    <lineage>
        <taxon>Bacteria</taxon>
        <taxon>Pseudomonadati</taxon>
        <taxon>Pseudomonadota</taxon>
        <taxon>Betaproteobacteria</taxon>
        <taxon>Burkholderiales</taxon>
        <taxon>Sphaerotilaceae</taxon>
        <taxon>Sphaerotilus</taxon>
    </lineage>
</organism>
<accession>A0ABN6PRC0</accession>
<evidence type="ECO:0000313" key="2">
    <source>
        <dbReference type="EMBL" id="BDI06400.1"/>
    </source>
</evidence>
<dbReference type="EMBL" id="AP025730">
    <property type="protein sequence ID" value="BDI06400.1"/>
    <property type="molecule type" value="Genomic_DNA"/>
</dbReference>
<name>A0ABN6PRC0_9BURK</name>
<keyword evidence="1" id="KW-0812">Transmembrane</keyword>
<feature type="transmembrane region" description="Helical" evidence="1">
    <location>
        <begin position="12"/>
        <end position="33"/>
    </location>
</feature>
<keyword evidence="3" id="KW-1185">Reference proteome</keyword>
<evidence type="ECO:0008006" key="4">
    <source>
        <dbReference type="Google" id="ProtNLM"/>
    </source>
</evidence>
<gene>
    <name evidence="2" type="ORF">CATMQ487_33700</name>
</gene>
<keyword evidence="1" id="KW-0472">Membrane</keyword>
<proteinExistence type="predicted"/>
<evidence type="ECO:0000256" key="1">
    <source>
        <dbReference type="SAM" id="Phobius"/>
    </source>
</evidence>
<evidence type="ECO:0000313" key="3">
    <source>
        <dbReference type="Proteomes" id="UP001057498"/>
    </source>
</evidence>
<reference evidence="2" key="1">
    <citation type="submission" date="2022-04" db="EMBL/GenBank/DDBJ databases">
        <title>Whole genome sequence of Sphaerotilus sp. FB-5.</title>
        <authorList>
            <person name="Takeda M."/>
            <person name="Narihara S."/>
            <person name="Akimoto M."/>
            <person name="Akimoto R."/>
            <person name="Nishiyashiki S."/>
            <person name="Murakami T."/>
        </authorList>
    </citation>
    <scope>NUCLEOTIDE SEQUENCE</scope>
    <source>
        <strain evidence="2">FB-5</strain>
    </source>
</reference>
<protein>
    <recommendedName>
        <fullName evidence="4">Secreted protein</fullName>
    </recommendedName>
</protein>
<sequence>MVSVLVIRPITGWSAAMAAVPKVAMAAAMLRVLRRFMVSPWDRGGSGLPARDKVCGWELGRGTGVVREDQEVSFRPWTAS</sequence>
<dbReference type="Proteomes" id="UP001057498">
    <property type="component" value="Chromosome"/>
</dbReference>
<keyword evidence="1" id="KW-1133">Transmembrane helix</keyword>